<protein>
    <submittedName>
        <fullName evidence="2">Uncharacterized protein</fullName>
    </submittedName>
</protein>
<sequence length="72" mass="8092">MTLPGNSNWQTLILKNQSLAVFQRYCVDIFALILIRFLLSAPIQQYLFLNALPDLVVESATYSTVAIDSSIE</sequence>
<accession>A0ABX3FG93</accession>
<organism evidence="2 3">
    <name type="scientific">Vibrio panuliri</name>
    <dbReference type="NCBI Taxonomy" id="1381081"/>
    <lineage>
        <taxon>Bacteria</taxon>
        <taxon>Pseudomonadati</taxon>
        <taxon>Pseudomonadota</taxon>
        <taxon>Gammaproteobacteria</taxon>
        <taxon>Vibrionales</taxon>
        <taxon>Vibrionaceae</taxon>
        <taxon>Vibrio</taxon>
    </lineage>
</organism>
<name>A0ABX3FG93_9VIBR</name>
<evidence type="ECO:0000313" key="2">
    <source>
        <dbReference type="EMBL" id="OLQ89616.1"/>
    </source>
</evidence>
<keyword evidence="1" id="KW-0812">Transmembrane</keyword>
<keyword evidence="3" id="KW-1185">Reference proteome</keyword>
<gene>
    <name evidence="2" type="ORF">BIY20_11605</name>
</gene>
<feature type="transmembrane region" description="Helical" evidence="1">
    <location>
        <begin position="20"/>
        <end position="39"/>
    </location>
</feature>
<evidence type="ECO:0000313" key="3">
    <source>
        <dbReference type="Proteomes" id="UP000186039"/>
    </source>
</evidence>
<comment type="caution">
    <text evidence="2">The sequence shown here is derived from an EMBL/GenBank/DDBJ whole genome shotgun (WGS) entry which is preliminary data.</text>
</comment>
<keyword evidence="1" id="KW-0472">Membrane</keyword>
<proteinExistence type="predicted"/>
<dbReference type="Proteomes" id="UP000186039">
    <property type="component" value="Unassembled WGS sequence"/>
</dbReference>
<dbReference type="EMBL" id="MJMH01000183">
    <property type="protein sequence ID" value="OLQ89616.1"/>
    <property type="molecule type" value="Genomic_DNA"/>
</dbReference>
<keyword evidence="1" id="KW-1133">Transmembrane helix</keyword>
<reference evidence="2 3" key="1">
    <citation type="submission" date="2016-09" db="EMBL/GenBank/DDBJ databases">
        <title>Genomic Taxonomy of the Vibrionaceae.</title>
        <authorList>
            <person name="Gonzalez-Castillo A."/>
            <person name="Gomez-Gil B."/>
            <person name="Enciso-Ibarra K."/>
        </authorList>
    </citation>
    <scope>NUCLEOTIDE SEQUENCE [LARGE SCALE GENOMIC DNA]</scope>
    <source>
        <strain evidence="2 3">CAIM 1902</strain>
    </source>
</reference>
<evidence type="ECO:0000256" key="1">
    <source>
        <dbReference type="SAM" id="Phobius"/>
    </source>
</evidence>